<keyword evidence="2" id="KW-1185">Reference proteome</keyword>
<dbReference type="Proteomes" id="UP001055811">
    <property type="component" value="Linkage Group LG05"/>
</dbReference>
<sequence>MKKKLVLVAMVFLIILGSCHAQSSNASTGFLTNRRTLQTLLAKTAPLNNGFYETSVGNNSDRVYGVAQCKANISSNACANCLNSSIESLNEPPEGTWVESLSTFCTLKFSDENFFGDWIDTTTTTFGVSGLDDSLAFSKGFSMMEGLAGTVPDQPLMYQGADVDVGDHGRRYGLAQCSRGLSKVNCGNCLEDGLSRYRSYVENRTGWEIIGISCSMWYGNVSVTDSPVFMGSTPAVTDTPGSMAPTPSQSQIPPGKPALTSGCQRCDGGTGFGIGTSLGIITLMLLASHQFHLA</sequence>
<proteinExistence type="predicted"/>
<comment type="caution">
    <text evidence="1">The sequence shown here is derived from an EMBL/GenBank/DDBJ whole genome shotgun (WGS) entry which is preliminary data.</text>
</comment>
<dbReference type="EMBL" id="CM042013">
    <property type="protein sequence ID" value="KAI3740728.1"/>
    <property type="molecule type" value="Genomic_DNA"/>
</dbReference>
<reference evidence="1 2" key="2">
    <citation type="journal article" date="2022" name="Mol. Ecol. Resour.">
        <title>The genomes of chicory, endive, great burdock and yacon provide insights into Asteraceae paleo-polyploidization history and plant inulin production.</title>
        <authorList>
            <person name="Fan W."/>
            <person name="Wang S."/>
            <person name="Wang H."/>
            <person name="Wang A."/>
            <person name="Jiang F."/>
            <person name="Liu H."/>
            <person name="Zhao H."/>
            <person name="Xu D."/>
            <person name="Zhang Y."/>
        </authorList>
    </citation>
    <scope>NUCLEOTIDE SEQUENCE [LARGE SCALE GENOMIC DNA]</scope>
    <source>
        <strain evidence="2">cv. Punajuju</strain>
        <tissue evidence="1">Leaves</tissue>
    </source>
</reference>
<organism evidence="1 2">
    <name type="scientific">Cichorium intybus</name>
    <name type="common">Chicory</name>
    <dbReference type="NCBI Taxonomy" id="13427"/>
    <lineage>
        <taxon>Eukaryota</taxon>
        <taxon>Viridiplantae</taxon>
        <taxon>Streptophyta</taxon>
        <taxon>Embryophyta</taxon>
        <taxon>Tracheophyta</taxon>
        <taxon>Spermatophyta</taxon>
        <taxon>Magnoliopsida</taxon>
        <taxon>eudicotyledons</taxon>
        <taxon>Gunneridae</taxon>
        <taxon>Pentapetalae</taxon>
        <taxon>asterids</taxon>
        <taxon>campanulids</taxon>
        <taxon>Asterales</taxon>
        <taxon>Asteraceae</taxon>
        <taxon>Cichorioideae</taxon>
        <taxon>Cichorieae</taxon>
        <taxon>Cichoriinae</taxon>
        <taxon>Cichorium</taxon>
    </lineage>
</organism>
<protein>
    <submittedName>
        <fullName evidence="1">Uncharacterized protein</fullName>
    </submittedName>
</protein>
<reference evidence="2" key="1">
    <citation type="journal article" date="2022" name="Mol. Ecol. Resour.">
        <title>The genomes of chicory, endive, great burdock and yacon provide insights into Asteraceae palaeo-polyploidization history and plant inulin production.</title>
        <authorList>
            <person name="Fan W."/>
            <person name="Wang S."/>
            <person name="Wang H."/>
            <person name="Wang A."/>
            <person name="Jiang F."/>
            <person name="Liu H."/>
            <person name="Zhao H."/>
            <person name="Xu D."/>
            <person name="Zhang Y."/>
        </authorList>
    </citation>
    <scope>NUCLEOTIDE SEQUENCE [LARGE SCALE GENOMIC DNA]</scope>
    <source>
        <strain evidence="2">cv. Punajuju</strain>
    </source>
</reference>
<evidence type="ECO:0000313" key="1">
    <source>
        <dbReference type="EMBL" id="KAI3740728.1"/>
    </source>
</evidence>
<gene>
    <name evidence="1" type="ORF">L2E82_31199</name>
</gene>
<evidence type="ECO:0000313" key="2">
    <source>
        <dbReference type="Proteomes" id="UP001055811"/>
    </source>
</evidence>
<accession>A0ACB9D2P3</accession>
<name>A0ACB9D2P3_CICIN</name>